<dbReference type="EMBL" id="JAUJEB010000005">
    <property type="protein sequence ID" value="MDN5214874.1"/>
    <property type="molecule type" value="Genomic_DNA"/>
</dbReference>
<gene>
    <name evidence="1" type="ORF">QQ020_22530</name>
</gene>
<organism evidence="1 2">
    <name type="scientific">Agaribacillus aureus</name>
    <dbReference type="NCBI Taxonomy" id="3051825"/>
    <lineage>
        <taxon>Bacteria</taxon>
        <taxon>Pseudomonadati</taxon>
        <taxon>Bacteroidota</taxon>
        <taxon>Cytophagia</taxon>
        <taxon>Cytophagales</taxon>
        <taxon>Splendidivirgaceae</taxon>
        <taxon>Agaribacillus</taxon>
    </lineage>
</organism>
<sequence>MNKISAQNHRAADQAANPIVSPNQYVCQLTGPELAKRKAKLQEEVFSQVKQITEVENGYVFHFADDDDFLLKLMDYMLAEKKCCAFFQFDLSVKAHGGGIDWKISGPAEAKEMLRLLVEDVGK</sequence>
<accession>A0ABT8LAT8</accession>
<protein>
    <submittedName>
        <fullName evidence="1">Uncharacterized protein</fullName>
    </submittedName>
</protein>
<name>A0ABT8LAT8_9BACT</name>
<evidence type="ECO:0000313" key="2">
    <source>
        <dbReference type="Proteomes" id="UP001172083"/>
    </source>
</evidence>
<reference evidence="1" key="1">
    <citation type="submission" date="2023-06" db="EMBL/GenBank/DDBJ databases">
        <title>Genomic of Agaribacillus aureum.</title>
        <authorList>
            <person name="Wang G."/>
        </authorList>
    </citation>
    <scope>NUCLEOTIDE SEQUENCE</scope>
    <source>
        <strain evidence="1">BMA12</strain>
    </source>
</reference>
<comment type="caution">
    <text evidence="1">The sequence shown here is derived from an EMBL/GenBank/DDBJ whole genome shotgun (WGS) entry which is preliminary data.</text>
</comment>
<dbReference type="Proteomes" id="UP001172083">
    <property type="component" value="Unassembled WGS sequence"/>
</dbReference>
<evidence type="ECO:0000313" key="1">
    <source>
        <dbReference type="EMBL" id="MDN5214874.1"/>
    </source>
</evidence>
<keyword evidence="2" id="KW-1185">Reference proteome</keyword>
<dbReference type="RefSeq" id="WP_346760212.1">
    <property type="nucleotide sequence ID" value="NZ_JAUJEB010000005.1"/>
</dbReference>
<proteinExistence type="predicted"/>